<dbReference type="OrthoDB" id="8436769at2"/>
<sequence length="293" mass="31756">MTASAAAAGLTVVAAAAPVMANGTINPEKPKNSAELLALLDDTAWVPVGPQNARHVYVLGAPWCPHCKNLYFEAKKVEQLIQFRWVPGFTNSMWAQQVNQLTAGTRDARILEQVYSKQRLADEIPQGADWALKWNEDIINIVELGKPEAGVTPVIYIPLGAEFRRIAGEQSAADFMNLAPNIAPRPASMVITPRASMVAGLVSKSWVVDRSLSLTPVSDTTPVPMRVAPLADAPIFFNLPADKALNVKAALITLNGERWVYLPLLGDGFSERGGWCPADQLCVNDGNKTRVTF</sequence>
<dbReference type="AlphaFoldDB" id="A0A560EL20"/>
<evidence type="ECO:0000313" key="3">
    <source>
        <dbReference type="Proteomes" id="UP000319859"/>
    </source>
</evidence>
<dbReference type="EMBL" id="VITN01000036">
    <property type="protein sequence ID" value="TWB10078.1"/>
    <property type="molecule type" value="Genomic_DNA"/>
</dbReference>
<dbReference type="RefSeq" id="WP_145754404.1">
    <property type="nucleotide sequence ID" value="NZ_VITN01000036.1"/>
</dbReference>
<name>A0A560EL20_9PROT</name>
<dbReference type="Proteomes" id="UP000319859">
    <property type="component" value="Unassembled WGS sequence"/>
</dbReference>
<gene>
    <name evidence="2" type="ORF">FBZ89_13615</name>
</gene>
<evidence type="ECO:0008006" key="4">
    <source>
        <dbReference type="Google" id="ProtNLM"/>
    </source>
</evidence>
<dbReference type="InterPro" id="IPR036249">
    <property type="entry name" value="Thioredoxin-like_sf"/>
</dbReference>
<feature type="chain" id="PRO_5021958987" description="Thioredoxin-like protein" evidence="1">
    <location>
        <begin position="22"/>
        <end position="293"/>
    </location>
</feature>
<evidence type="ECO:0000313" key="2">
    <source>
        <dbReference type="EMBL" id="TWB10078.1"/>
    </source>
</evidence>
<keyword evidence="1" id="KW-0732">Signal</keyword>
<comment type="caution">
    <text evidence="2">The sequence shown here is derived from an EMBL/GenBank/DDBJ whole genome shotgun (WGS) entry which is preliminary data.</text>
</comment>
<evidence type="ECO:0000256" key="1">
    <source>
        <dbReference type="SAM" id="SignalP"/>
    </source>
</evidence>
<protein>
    <recommendedName>
        <fullName evidence="4">Thioredoxin-like protein</fullName>
    </recommendedName>
</protein>
<dbReference type="SUPFAM" id="SSF52833">
    <property type="entry name" value="Thioredoxin-like"/>
    <property type="match status" value="1"/>
</dbReference>
<organism evidence="2 3">
    <name type="scientific">Nitrospirillum amazonense</name>
    <dbReference type="NCBI Taxonomy" id="28077"/>
    <lineage>
        <taxon>Bacteria</taxon>
        <taxon>Pseudomonadati</taxon>
        <taxon>Pseudomonadota</taxon>
        <taxon>Alphaproteobacteria</taxon>
        <taxon>Rhodospirillales</taxon>
        <taxon>Azospirillaceae</taxon>
        <taxon>Nitrospirillum</taxon>
    </lineage>
</organism>
<feature type="signal peptide" evidence="1">
    <location>
        <begin position="1"/>
        <end position="21"/>
    </location>
</feature>
<accession>A0A560EL20</accession>
<reference evidence="2 3" key="1">
    <citation type="submission" date="2019-06" db="EMBL/GenBank/DDBJ databases">
        <title>Genomic Encyclopedia of Type Strains, Phase IV (KMG-V): Genome sequencing to study the core and pangenomes of soil and plant-associated prokaryotes.</title>
        <authorList>
            <person name="Whitman W."/>
        </authorList>
    </citation>
    <scope>NUCLEOTIDE SEQUENCE [LARGE SCALE GENOMIC DNA]</scope>
    <source>
        <strain evidence="2 3">BR 11880</strain>
    </source>
</reference>
<proteinExistence type="predicted"/>